<comment type="similarity">
    <text evidence="1">Belongs to the GSK-3-binding protein family.</text>
</comment>
<sequence length="360" mass="38257">MYKSPTPPRWKDGTVHDASSIVYKSTVVVAQCRAARRGPPAARRGPPAGHSSTERSPSRAQQHGEVPQPHGEVPQPHGEVPQPHGEVPQPGTAARRGPPAGHSSTERSPSRAQQHGEVPQPHGEVPQPHGEVPQPGTAARRGPPAGHSSTERSPSRAQQHGEVPQPATAARRGPPAARRGPPAGHSSTATMPCRKENYIFLEQSVTVGSKEVDALVTKIGEALQLHNNSGGHQKTVSVSMSCLHGLTGSSAGGVKPAALIGRSTGATVQKRTGCCMRLRNHRGSSRASPYSIPGSNGDQDWDQIKPWNKKRLRGEDDDPHRLLQELILSGNLIKEAVRRLQFSAADCGDFPKAVDNVPCS</sequence>
<dbReference type="GeneTree" id="ENSGT00730000112261"/>
<evidence type="ECO:0000313" key="3">
    <source>
        <dbReference type="Ensembl" id="ENSATEP00000073463.1"/>
    </source>
</evidence>
<name>A0AAQ6IIU0_ANATE</name>
<evidence type="ECO:0000256" key="1">
    <source>
        <dbReference type="ARBA" id="ARBA00010422"/>
    </source>
</evidence>
<dbReference type="GO" id="GO:0005737">
    <property type="term" value="C:cytoplasm"/>
    <property type="evidence" value="ECO:0007669"/>
    <property type="project" value="TreeGrafter"/>
</dbReference>
<dbReference type="InterPro" id="IPR008014">
    <property type="entry name" value="GSK3-bd"/>
</dbReference>
<protein>
    <recommendedName>
        <fullName evidence="5">Glycogen synthase kinase binding protein</fullName>
    </recommendedName>
</protein>
<keyword evidence="4" id="KW-1185">Reference proteome</keyword>
<dbReference type="AlphaFoldDB" id="A0AAQ6IIU0"/>
<evidence type="ECO:0008006" key="5">
    <source>
        <dbReference type="Google" id="ProtNLM"/>
    </source>
</evidence>
<dbReference type="Ensembl" id="ENSATET00000075606.1">
    <property type="protein sequence ID" value="ENSATEP00000073463.1"/>
    <property type="gene ID" value="ENSATEG00000028090.2"/>
</dbReference>
<dbReference type="Proteomes" id="UP000265040">
    <property type="component" value="Chromosome 16"/>
</dbReference>
<organism evidence="3 4">
    <name type="scientific">Anabas testudineus</name>
    <name type="common">Climbing perch</name>
    <name type="synonym">Anthias testudineus</name>
    <dbReference type="NCBI Taxonomy" id="64144"/>
    <lineage>
        <taxon>Eukaryota</taxon>
        <taxon>Metazoa</taxon>
        <taxon>Chordata</taxon>
        <taxon>Craniata</taxon>
        <taxon>Vertebrata</taxon>
        <taxon>Euteleostomi</taxon>
        <taxon>Actinopterygii</taxon>
        <taxon>Neopterygii</taxon>
        <taxon>Teleostei</taxon>
        <taxon>Neoteleostei</taxon>
        <taxon>Acanthomorphata</taxon>
        <taxon>Anabantaria</taxon>
        <taxon>Anabantiformes</taxon>
        <taxon>Anabantoidei</taxon>
        <taxon>Anabantidae</taxon>
        <taxon>Anabas</taxon>
    </lineage>
</organism>
<feature type="region of interest" description="Disordered" evidence="2">
    <location>
        <begin position="34"/>
        <end position="191"/>
    </location>
</feature>
<feature type="compositionally biased region" description="Low complexity" evidence="2">
    <location>
        <begin position="37"/>
        <end position="49"/>
    </location>
</feature>
<reference evidence="3" key="2">
    <citation type="submission" date="2025-08" db="UniProtKB">
        <authorList>
            <consortium name="Ensembl"/>
        </authorList>
    </citation>
    <scope>IDENTIFICATION</scope>
</reference>
<reference evidence="3" key="3">
    <citation type="submission" date="2025-09" db="UniProtKB">
        <authorList>
            <consortium name="Ensembl"/>
        </authorList>
    </citation>
    <scope>IDENTIFICATION</scope>
</reference>
<dbReference type="PANTHER" id="PTHR35154:SF3">
    <property type="entry name" value="GBP PROTEIN"/>
    <property type="match status" value="1"/>
</dbReference>
<reference evidence="3 4" key="1">
    <citation type="submission" date="2021-04" db="EMBL/GenBank/DDBJ databases">
        <authorList>
            <consortium name="Wellcome Sanger Institute Data Sharing"/>
        </authorList>
    </citation>
    <scope>NUCLEOTIDE SEQUENCE [LARGE SCALE GENOMIC DNA]</scope>
</reference>
<accession>A0AAQ6IIU0</accession>
<evidence type="ECO:0000313" key="4">
    <source>
        <dbReference type="Proteomes" id="UP000265040"/>
    </source>
</evidence>
<dbReference type="PANTHER" id="PTHR35154">
    <property type="entry name" value="GBP PROTEIN"/>
    <property type="match status" value="1"/>
</dbReference>
<proteinExistence type="inferred from homology"/>
<feature type="compositionally biased region" description="Low complexity" evidence="2">
    <location>
        <begin position="164"/>
        <end position="184"/>
    </location>
</feature>
<evidence type="ECO:0000256" key="2">
    <source>
        <dbReference type="SAM" id="MobiDB-lite"/>
    </source>
</evidence>
<dbReference type="Pfam" id="PF05350">
    <property type="entry name" value="GSK-3_bind"/>
    <property type="match status" value="2"/>
</dbReference>